<feature type="compositionally biased region" description="Low complexity" evidence="1">
    <location>
        <begin position="134"/>
        <end position="149"/>
    </location>
</feature>
<evidence type="ECO:0000256" key="2">
    <source>
        <dbReference type="SAM" id="Phobius"/>
    </source>
</evidence>
<organism evidence="3 4">
    <name type="scientific">Orbilia brochopaga</name>
    <dbReference type="NCBI Taxonomy" id="3140254"/>
    <lineage>
        <taxon>Eukaryota</taxon>
        <taxon>Fungi</taxon>
        <taxon>Dikarya</taxon>
        <taxon>Ascomycota</taxon>
        <taxon>Pezizomycotina</taxon>
        <taxon>Orbiliomycetes</taxon>
        <taxon>Orbiliales</taxon>
        <taxon>Orbiliaceae</taxon>
        <taxon>Orbilia</taxon>
    </lineage>
</organism>
<reference evidence="3 4" key="1">
    <citation type="submission" date="2019-10" db="EMBL/GenBank/DDBJ databases">
        <authorList>
            <person name="Palmer J.M."/>
        </authorList>
    </citation>
    <scope>NUCLEOTIDE SEQUENCE [LARGE SCALE GENOMIC DNA]</scope>
    <source>
        <strain evidence="3 4">TWF696</strain>
    </source>
</reference>
<feature type="compositionally biased region" description="Pro residues" evidence="1">
    <location>
        <begin position="150"/>
        <end position="161"/>
    </location>
</feature>
<feature type="region of interest" description="Disordered" evidence="1">
    <location>
        <begin position="134"/>
        <end position="170"/>
    </location>
</feature>
<evidence type="ECO:0000313" key="3">
    <source>
        <dbReference type="EMBL" id="KAK6353321.1"/>
    </source>
</evidence>
<dbReference type="Proteomes" id="UP001375240">
    <property type="component" value="Unassembled WGS sequence"/>
</dbReference>
<keyword evidence="2" id="KW-0472">Membrane</keyword>
<dbReference type="EMBL" id="JAVHNQ010000003">
    <property type="protein sequence ID" value="KAK6353321.1"/>
    <property type="molecule type" value="Genomic_DNA"/>
</dbReference>
<keyword evidence="2" id="KW-1133">Transmembrane helix</keyword>
<accession>A0AAV9V0D5</accession>
<sequence length="266" mass="28381">MGQVSTTVIGCVVIGVVLVLSIAIGILALILQKRKTDQKARIMVTMSGTTVIADDGSRQFTEAEWKPDDAPTVITTVPPAAFLQHPAVPPSMAAAMARGENRPNVLQDSTISMMQTATSNHYNTIFQNALDQQRQIRAQQEAGAGAGPQYPTPPWQTPPWQSPRAMKRSSYRSVKRLDIPAVLREDHDAEMAASEEYTIGGASGSSSTIGTGPNVSSVTVASEKGKGTVWMTEIANSSQSSDVGIERMHGDRSLSSLDSVDIGKMV</sequence>
<gene>
    <name evidence="3" type="ORF">TWF696_005291</name>
</gene>
<keyword evidence="2" id="KW-0812">Transmembrane</keyword>
<name>A0AAV9V0D5_9PEZI</name>
<proteinExistence type="predicted"/>
<feature type="transmembrane region" description="Helical" evidence="2">
    <location>
        <begin position="6"/>
        <end position="31"/>
    </location>
</feature>
<keyword evidence="4" id="KW-1185">Reference proteome</keyword>
<evidence type="ECO:0000256" key="1">
    <source>
        <dbReference type="SAM" id="MobiDB-lite"/>
    </source>
</evidence>
<evidence type="ECO:0000313" key="4">
    <source>
        <dbReference type="Proteomes" id="UP001375240"/>
    </source>
</evidence>
<protein>
    <submittedName>
        <fullName evidence="3">Uncharacterized protein</fullName>
    </submittedName>
</protein>
<dbReference type="AlphaFoldDB" id="A0AAV9V0D5"/>
<comment type="caution">
    <text evidence="3">The sequence shown here is derived from an EMBL/GenBank/DDBJ whole genome shotgun (WGS) entry which is preliminary data.</text>
</comment>